<dbReference type="GO" id="GO:0005524">
    <property type="term" value="F:ATP binding"/>
    <property type="evidence" value="ECO:0007669"/>
    <property type="project" value="UniProtKB-KW"/>
</dbReference>
<dbReference type="Gene3D" id="3.40.50.300">
    <property type="entry name" value="P-loop containing nucleotide triphosphate hydrolases"/>
    <property type="match status" value="1"/>
</dbReference>
<dbReference type="EMBL" id="POUA01000188">
    <property type="protein sequence ID" value="PZG40897.1"/>
    <property type="molecule type" value="Genomic_DNA"/>
</dbReference>
<accession>A0A2W2H3R4</accession>
<protein>
    <recommendedName>
        <fullName evidence="5">ABC transporter domain-containing protein</fullName>
    </recommendedName>
</protein>
<dbReference type="PROSITE" id="PS50893">
    <property type="entry name" value="ABC_TRANSPORTER_2"/>
    <property type="match status" value="1"/>
</dbReference>
<dbReference type="PANTHER" id="PTHR43790:SF9">
    <property type="entry name" value="GALACTOFURANOSE TRANSPORTER ATP-BINDING PROTEIN YTFR"/>
    <property type="match status" value="1"/>
</dbReference>
<keyword evidence="1" id="KW-0813">Transport</keyword>
<proteinExistence type="predicted"/>
<gene>
    <name evidence="6" type="ORF">C1I98_22440</name>
</gene>
<organism evidence="6 7">
    <name type="scientific">Spongiactinospora gelatinilytica</name>
    <dbReference type="NCBI Taxonomy" id="2666298"/>
    <lineage>
        <taxon>Bacteria</taxon>
        <taxon>Bacillati</taxon>
        <taxon>Actinomycetota</taxon>
        <taxon>Actinomycetes</taxon>
        <taxon>Streptosporangiales</taxon>
        <taxon>Streptosporangiaceae</taxon>
        <taxon>Spongiactinospora</taxon>
    </lineage>
</organism>
<evidence type="ECO:0000256" key="4">
    <source>
        <dbReference type="ARBA" id="ARBA00022840"/>
    </source>
</evidence>
<dbReference type="InterPro" id="IPR017871">
    <property type="entry name" value="ABC_transporter-like_CS"/>
</dbReference>
<evidence type="ECO:0000256" key="1">
    <source>
        <dbReference type="ARBA" id="ARBA00022448"/>
    </source>
</evidence>
<dbReference type="InterPro" id="IPR003593">
    <property type="entry name" value="AAA+_ATPase"/>
</dbReference>
<name>A0A2W2H3R4_9ACTN</name>
<dbReference type="InterPro" id="IPR027417">
    <property type="entry name" value="P-loop_NTPase"/>
</dbReference>
<dbReference type="AlphaFoldDB" id="A0A2W2H3R4"/>
<keyword evidence="4" id="KW-0067">ATP-binding</keyword>
<evidence type="ECO:0000313" key="7">
    <source>
        <dbReference type="Proteomes" id="UP000248544"/>
    </source>
</evidence>
<sequence length="318" mass="33971">MATMPVALACSSSRATLNRDSPSSLAISTFEASPVAEVDRAAVVEAIAGEEAATHMTTRARPAVPAVPADAEPSLRVRDLRTPSLAGVTLDAYPGRVLGVYGLIGSGRTEFLRGLVGLDRIDGGRVELYGEPYRPRSPAHARRAGVVYLTGERKIDGIVPQLDCATNVVLPVLSTFTRFGVLDRRAMADRAARLMDQLRVRGNRAAPVVGLSGGNQQKVLLARTLAQEPRLLLLDEPTKGVDIGVKDEIHRLLRRLAADEGMTVIVVSSEEEEILDVADDVVTFAHGRCDGVTRPASELSPAALRHTAWTDSTKGTNV</sequence>
<dbReference type="InterPro" id="IPR050107">
    <property type="entry name" value="ABC_carbohydrate_import_ATPase"/>
</dbReference>
<dbReference type="InterPro" id="IPR003439">
    <property type="entry name" value="ABC_transporter-like_ATP-bd"/>
</dbReference>
<feature type="domain" description="ABC transporter" evidence="5">
    <location>
        <begin position="69"/>
        <end position="311"/>
    </location>
</feature>
<dbReference type="CDD" id="cd03215">
    <property type="entry name" value="ABC_Carb_Monos_II"/>
    <property type="match status" value="1"/>
</dbReference>
<dbReference type="SMART" id="SM00382">
    <property type="entry name" value="AAA"/>
    <property type="match status" value="1"/>
</dbReference>
<evidence type="ECO:0000313" key="6">
    <source>
        <dbReference type="EMBL" id="PZG40897.1"/>
    </source>
</evidence>
<evidence type="ECO:0000259" key="5">
    <source>
        <dbReference type="PROSITE" id="PS50893"/>
    </source>
</evidence>
<dbReference type="PROSITE" id="PS00211">
    <property type="entry name" value="ABC_TRANSPORTER_1"/>
    <property type="match status" value="1"/>
</dbReference>
<dbReference type="SUPFAM" id="SSF52540">
    <property type="entry name" value="P-loop containing nucleoside triphosphate hydrolases"/>
    <property type="match status" value="1"/>
</dbReference>
<dbReference type="PANTHER" id="PTHR43790">
    <property type="entry name" value="CARBOHYDRATE TRANSPORT ATP-BINDING PROTEIN MG119-RELATED"/>
    <property type="match status" value="1"/>
</dbReference>
<evidence type="ECO:0000256" key="2">
    <source>
        <dbReference type="ARBA" id="ARBA00022737"/>
    </source>
</evidence>
<evidence type="ECO:0000256" key="3">
    <source>
        <dbReference type="ARBA" id="ARBA00022741"/>
    </source>
</evidence>
<dbReference type="Proteomes" id="UP000248544">
    <property type="component" value="Unassembled WGS sequence"/>
</dbReference>
<keyword evidence="3" id="KW-0547">Nucleotide-binding</keyword>
<keyword evidence="7" id="KW-1185">Reference proteome</keyword>
<reference evidence="6 7" key="1">
    <citation type="submission" date="2018-01" db="EMBL/GenBank/DDBJ databases">
        <title>Draft genome sequence of Sphaerisporangium sp. 7K107.</title>
        <authorList>
            <person name="Sahin N."/>
            <person name="Saygin H."/>
            <person name="Ay H."/>
        </authorList>
    </citation>
    <scope>NUCLEOTIDE SEQUENCE [LARGE SCALE GENOMIC DNA]</scope>
    <source>
        <strain evidence="6 7">7K107</strain>
    </source>
</reference>
<comment type="caution">
    <text evidence="6">The sequence shown here is derived from an EMBL/GenBank/DDBJ whole genome shotgun (WGS) entry which is preliminary data.</text>
</comment>
<dbReference type="GO" id="GO:0016887">
    <property type="term" value="F:ATP hydrolysis activity"/>
    <property type="evidence" value="ECO:0007669"/>
    <property type="project" value="InterPro"/>
</dbReference>
<dbReference type="Pfam" id="PF00005">
    <property type="entry name" value="ABC_tran"/>
    <property type="match status" value="1"/>
</dbReference>
<keyword evidence="2" id="KW-0677">Repeat</keyword>